<evidence type="ECO:0000259" key="3">
    <source>
        <dbReference type="PROSITE" id="PS51135"/>
    </source>
</evidence>
<keyword evidence="5" id="KW-1185">Reference proteome</keyword>
<sequence length="160" mass="18042">MASARPFKIWNQDRSIKKSIIASCLEELKVKGKDKLCILPTEPVTVVLEDDGTEIDDDDYFTFLAHNTTLILLRSNQKWLPKGSENTAVVVECNLDVLAHLLNDTETYAKAVQDACQRHLDERSQTTEALDLLRLYHTARQCSPYVGDGSDAKKQKFSNT</sequence>
<dbReference type="EMBL" id="JARBDR010000141">
    <property type="protein sequence ID" value="KAJ8319814.1"/>
    <property type="molecule type" value="Genomic_DNA"/>
</dbReference>
<comment type="caution">
    <text evidence="4">The sequence shown here is derived from an EMBL/GenBank/DDBJ whole genome shotgun (WGS) entry which is preliminary data.</text>
</comment>
<dbReference type="InterPro" id="IPR027296">
    <property type="entry name" value="DFF-C"/>
</dbReference>
<gene>
    <name evidence="4" type="ORF">KUTeg_001401</name>
</gene>
<dbReference type="Pfam" id="PF02017">
    <property type="entry name" value="CIDE-N"/>
    <property type="match status" value="1"/>
</dbReference>
<dbReference type="PROSITE" id="PS51135">
    <property type="entry name" value="CIDE_N"/>
    <property type="match status" value="1"/>
</dbReference>
<dbReference type="SUPFAM" id="SSF54277">
    <property type="entry name" value="CAD &amp; PB1 domains"/>
    <property type="match status" value="1"/>
</dbReference>
<keyword evidence="1 2" id="KW-0053">Apoptosis</keyword>
<dbReference type="SMART" id="SM00266">
    <property type="entry name" value="CAD"/>
    <property type="match status" value="1"/>
</dbReference>
<evidence type="ECO:0000313" key="4">
    <source>
        <dbReference type="EMBL" id="KAJ8319814.1"/>
    </source>
</evidence>
<feature type="domain" description="CIDE-N" evidence="3">
    <location>
        <begin position="3"/>
        <end position="81"/>
    </location>
</feature>
<dbReference type="Gene3D" id="3.10.20.10">
    <property type="match status" value="1"/>
</dbReference>
<protein>
    <recommendedName>
        <fullName evidence="3">CIDE-N domain-containing protein</fullName>
    </recommendedName>
</protein>
<accession>A0ABQ9FRB4</accession>
<evidence type="ECO:0000256" key="2">
    <source>
        <dbReference type="PROSITE-ProRule" id="PRU00447"/>
    </source>
</evidence>
<reference evidence="4 5" key="1">
    <citation type="submission" date="2022-12" db="EMBL/GenBank/DDBJ databases">
        <title>Chromosome-level genome of Tegillarca granosa.</title>
        <authorList>
            <person name="Kim J."/>
        </authorList>
    </citation>
    <scope>NUCLEOTIDE SEQUENCE [LARGE SCALE GENOMIC DNA]</scope>
    <source>
        <strain evidence="4">Teg-2019</strain>
        <tissue evidence="4">Adductor muscle</tissue>
    </source>
</reference>
<name>A0ABQ9FRB4_TEGGR</name>
<dbReference type="InterPro" id="IPR003508">
    <property type="entry name" value="CIDE-N_dom"/>
</dbReference>
<dbReference type="SUPFAM" id="SSF81783">
    <property type="entry name" value="C-terminal domain of DFF45/ICAD (DFF-C domain)"/>
    <property type="match status" value="1"/>
</dbReference>
<dbReference type="PANTHER" id="PTHR12306">
    <property type="entry name" value="CELL DEATH ACTIVATOR CIDE"/>
    <property type="match status" value="1"/>
</dbReference>
<dbReference type="Proteomes" id="UP001217089">
    <property type="component" value="Unassembled WGS sequence"/>
</dbReference>
<organism evidence="4 5">
    <name type="scientific">Tegillarca granosa</name>
    <name type="common">Malaysian cockle</name>
    <name type="synonym">Anadara granosa</name>
    <dbReference type="NCBI Taxonomy" id="220873"/>
    <lineage>
        <taxon>Eukaryota</taxon>
        <taxon>Metazoa</taxon>
        <taxon>Spiralia</taxon>
        <taxon>Lophotrochozoa</taxon>
        <taxon>Mollusca</taxon>
        <taxon>Bivalvia</taxon>
        <taxon>Autobranchia</taxon>
        <taxon>Pteriomorphia</taxon>
        <taxon>Arcoida</taxon>
        <taxon>Arcoidea</taxon>
        <taxon>Arcidae</taxon>
        <taxon>Tegillarca</taxon>
    </lineage>
</organism>
<evidence type="ECO:0000313" key="5">
    <source>
        <dbReference type="Proteomes" id="UP001217089"/>
    </source>
</evidence>
<evidence type="ECO:0000256" key="1">
    <source>
        <dbReference type="ARBA" id="ARBA00022703"/>
    </source>
</evidence>
<proteinExistence type="predicted"/>
<dbReference type="PANTHER" id="PTHR12306:SF15">
    <property type="entry name" value="DNAATION FACTOR-RELATED PROTEIN 1, ISOFORM B-RELATED"/>
    <property type="match status" value="1"/>
</dbReference>